<feature type="region of interest" description="Disordered" evidence="8">
    <location>
        <begin position="831"/>
        <end position="883"/>
    </location>
</feature>
<dbReference type="InterPro" id="IPR027417">
    <property type="entry name" value="P-loop_NTPase"/>
</dbReference>
<gene>
    <name evidence="10" type="primary">ycf2</name>
</gene>
<evidence type="ECO:0000256" key="8">
    <source>
        <dbReference type="SAM" id="MobiDB-lite"/>
    </source>
</evidence>
<dbReference type="GeneID" id="37868122"/>
<dbReference type="PANTHER" id="PTHR33078:SF100">
    <property type="entry name" value="PROTEIN YCF2"/>
    <property type="match status" value="1"/>
</dbReference>
<dbReference type="SUPFAM" id="SSF52540">
    <property type="entry name" value="P-loop containing nucleoside triphosphate hydrolases"/>
    <property type="match status" value="1"/>
</dbReference>
<evidence type="ECO:0000256" key="3">
    <source>
        <dbReference type="ARBA" id="ARBA00009361"/>
    </source>
</evidence>
<dbReference type="EMBL" id="MG761729">
    <property type="protein sequence ID" value="AXG76140.1"/>
    <property type="molecule type" value="Genomic_DNA"/>
</dbReference>
<evidence type="ECO:0000256" key="5">
    <source>
        <dbReference type="ARBA" id="ARBA00022640"/>
    </source>
</evidence>
<dbReference type="Gene3D" id="3.40.50.300">
    <property type="entry name" value="P-loop containing nucleotide triphosphate hydrolases"/>
    <property type="match status" value="1"/>
</dbReference>
<feature type="compositionally biased region" description="Polar residues" evidence="8">
    <location>
        <begin position="837"/>
        <end position="859"/>
    </location>
</feature>
<keyword evidence="7" id="KW-0067">ATP-binding</keyword>
<evidence type="ECO:0000256" key="7">
    <source>
        <dbReference type="ARBA" id="ARBA00022840"/>
    </source>
</evidence>
<accession>A0A345HHQ0</accession>
<sequence length="2040" mass="238635">MMERRNEVEKVEENKVRTSYSLSNLLESVGIDRFRYFFEVFKNQNQGESLMGPFSSYKPFIKLFDLQMLGSRFLRDPRGSVRERGNSTALEILVLLAVATLVHRLNERDSIQRGSIDLARLLHRGTAVKEPAIDFSQFSYSVPTPVGFSKDGKKGVYQNNDSKLNGDFFAGSGGEKQQFPTYEVRNPPVSGGCKVWAVRNPSGNTSGKMMNRIHLRSMDSNPGDLRRFFEFYRFLVRRNNDCYQKDSDRLRVTKQKSNLLPFKKLDFMLLEYRNSVHRQQVESLFPFAVGLAGNSFNRSLYLFQNPKWFLQSLGFDSHQNRGESSILQIYSKTKNEPIDRLIGFLIPFNTIVLKKFELQNSQYLRLEKVLPRVNNGNQNTACPSRFKEERSIHFLYPLVRWYEQKRLISLCSIYTLLLHDDLRALAYECVSRIHYQLDGGAGSKGSTRLGNFFLEERFLKWKKYAGYLLSKRIPFRIDEDMNAWSKAHGWLDTIGNLSLSTSGKVSLGIESDLDTSIREISIWKNRFLTSPIGNTDMAIERNRRYSHELTNMSFLCKSIFSKVFCRKVLRDTIDYWLDKLNDMTWLDPFLDSLNIEKKFSVLKGILEEKDRLSIDSGLLMNEEPADYSIFLEHTVDFSLVEFSCIESMQTNFSDHALSITGKQNWNLFLQNWSCGKGSNKSIENISRHILDRMNTRDFLNQFHLFLLNHAKKDSIPELRIKRHLLIGKYSNSYSNLLDDFPVGSDHEVIYLLRIGSFGREEIISSIQSHVSDWLFPNFLQRAEREIKDSICATIQPTPSDPDKLTVFPIHSDRHFHSILDLKRFLSKLSPSARETGDSSLFSYSRSGNSSCETSKNSKLSTDRRPRPRPKNMGLDQVDSEKSIEERSSLVNDCIGNRLDQSDSSIRSFWESEELETLYWSKKSSLFRIGATRSFTELIGRGVLHKEKLADLDVWEEPIRSYHPIDFKEFLKDLNEYMISWICWRDNISEKWSLFWEYIPWFFTITWWRYFYDLIQETYPEVRLKVNDDLRYNIPRIGERMANRIDSASSYLLQKLASRFRKRFRNDSINNIFSKIDLFLVKEMNETKVSFSGWSTVKLPNQSILYYLILWILFVLASSKHFWPAVSGFSSLYLWKRFNTIEYLMDPRRRSHLEKLMYSPSIKEMTTRDLLIHSLKRFLNYLNNIFFYSLVKSELESWMLHKESPDTLRTNKELLTQYLVTNETVSEYESKWNFSSSSGMNHESSPQEGLLFLSYLLQIRQNNLWNYKIHKLDPAEKWVSSAFERNLLTMRQSGVPHRPCRETPISLQSGFLPSKGILLVGSEETGRSYLIRDIASNSHFPLVKLPIRKLLYNRSYFKKNVRGFFISKESVRRVNSIFGIAKEMSPCTIWIQDIHELSVHGSYHKLEADPRFLLCLVLRNIHNENRDSRICNNLVMASTHIPAKIDPALIAPNRLNQLINLRKPNSFQRQKELSILSCVKGFNIQADPSFLKGTGFGTTGYSKRDLFFLAHEALLISTYRREKIVCSNAILFALHRQRVVATYLDNAIESGSEYKIFFHRIGKAIPKKSLVDTPTTDSLWIGTNTLKKQFYHLSDWYLESPRTESTIMELTLFPHILGLLAVLAAHDYWLRMDLIKGDNPIIIDKYLENGFHLACGILENLLRDFPRPEIFGSGNQSENSLSFPSPMGCSPDMIHASRFSQSTGKKGLRTNYEIKQSGETDLISEEVSRETTGSPKLWNFSFMRSGTYESIRLSSESDDLQNVILLHQIHSKIYQRELDWNTIKLSQIESYDTKGSFFSYERTLDKLKQRQAKRLEDRFETILLREQFLELGIFDSSNPYETQWNRSDEPSLFVGGRFVWDPTLLFQSDPNPPSSRRSFLVKQEFLRRLYVTYGMRKEREKRFPNEKIKKSFLNRGYDRKSITTELLKKQSNNGHSDEGQHSDSKYLKETWFMHIHLQYPHISRPIHLYQNIVVEDWKERFIRPRLLVHRNRWMRRNRSQFKDFLIYNMLLESYQYLLNPFWFDGTSLDRTAKEFSNESSV</sequence>
<keyword evidence="6" id="KW-0547">Nucleotide-binding</keyword>
<protein>
    <recommendedName>
        <fullName evidence="9">ATPase AAA-type core domain-containing protein</fullName>
    </recommendedName>
</protein>
<dbReference type="CDD" id="cd19505">
    <property type="entry name" value="RecA-like_Ycf2"/>
    <property type="match status" value="1"/>
</dbReference>
<evidence type="ECO:0000256" key="4">
    <source>
        <dbReference type="ARBA" id="ARBA00022528"/>
    </source>
</evidence>
<dbReference type="GO" id="GO:0009536">
    <property type="term" value="C:plastid"/>
    <property type="evidence" value="ECO:0007669"/>
    <property type="project" value="UniProtKB-SubCell"/>
</dbReference>
<evidence type="ECO:0000313" key="10">
    <source>
        <dbReference type="EMBL" id="AXG76140.1"/>
    </source>
</evidence>
<proteinExistence type="inferred from homology"/>
<dbReference type="InterPro" id="IPR003959">
    <property type="entry name" value="ATPase_AAA_core"/>
</dbReference>
<dbReference type="PANTHER" id="PTHR33078">
    <property type="entry name" value="PROTEIN YCF2-RELATED"/>
    <property type="match status" value="1"/>
</dbReference>
<geneLocation type="chloroplast" evidence="10"/>
<comment type="similarity">
    <text evidence="3">Belongs to the Ycf2 family.</text>
</comment>
<keyword evidence="4 10" id="KW-0150">Chloroplast</keyword>
<evidence type="ECO:0000259" key="9">
    <source>
        <dbReference type="Pfam" id="PF00004"/>
    </source>
</evidence>
<evidence type="ECO:0000256" key="1">
    <source>
        <dbReference type="ARBA" id="ARBA00002329"/>
    </source>
</evidence>
<evidence type="ECO:0000256" key="2">
    <source>
        <dbReference type="ARBA" id="ARBA00004474"/>
    </source>
</evidence>
<dbReference type="Gene3D" id="1.10.8.60">
    <property type="match status" value="1"/>
</dbReference>
<keyword evidence="5 10" id="KW-0934">Plastid</keyword>
<reference evidence="10" key="1">
    <citation type="journal article" date="2018" name="Mitochondrial DNA Part B Resour">
        <title>The complete chloroplast genome of the invasive fern Lygodium microphyllum (Cav.) R. Br.</title>
        <authorList>
            <person name="McCulloch G.A."/>
            <person name="Hereward J.P."/>
            <person name="Lake E.C."/>
            <person name="Smith M.C."/>
            <person name="Purcell M.F."/>
            <person name="Walter G.H."/>
        </authorList>
    </citation>
    <scope>NUCLEOTIDE SEQUENCE</scope>
</reference>
<evidence type="ECO:0000256" key="6">
    <source>
        <dbReference type="ARBA" id="ARBA00022741"/>
    </source>
</evidence>
<feature type="domain" description="ATPase AAA-type core" evidence="9">
    <location>
        <begin position="1316"/>
        <end position="1460"/>
    </location>
</feature>
<dbReference type="RefSeq" id="YP_009514542.1">
    <property type="nucleotide sequence ID" value="NC_039378.1"/>
</dbReference>
<name>A0A345HHQ0_9MONI</name>
<dbReference type="Pfam" id="PF00004">
    <property type="entry name" value="AAA"/>
    <property type="match status" value="1"/>
</dbReference>
<comment type="subcellular location">
    <subcellularLocation>
        <location evidence="2">Plastid</location>
    </subcellularLocation>
</comment>
<comment type="function">
    <text evidence="1">Probable ATPase of unknown function. Its presence in a non-photosynthetic plant (Epifagus virginiana) and experiments in tobacco indicate that it has an essential function which is probably not related to photosynthesis.</text>
</comment>
<dbReference type="GO" id="GO:0005524">
    <property type="term" value="F:ATP binding"/>
    <property type="evidence" value="ECO:0007669"/>
    <property type="project" value="UniProtKB-KW"/>
</dbReference>
<organism evidence="10">
    <name type="scientific">Lygodium microphyllum</name>
    <dbReference type="NCBI Taxonomy" id="148566"/>
    <lineage>
        <taxon>Eukaryota</taxon>
        <taxon>Viridiplantae</taxon>
        <taxon>Streptophyta</taxon>
        <taxon>Embryophyta</taxon>
        <taxon>Tracheophyta</taxon>
        <taxon>Polypodiopsida</taxon>
        <taxon>Polypodiidae</taxon>
        <taxon>Schizaeales</taxon>
        <taxon>Lygodiaceae</taxon>
        <taxon>Lygodium</taxon>
    </lineage>
</organism>
<dbReference type="GO" id="GO:0016887">
    <property type="term" value="F:ATP hydrolysis activity"/>
    <property type="evidence" value="ECO:0007669"/>
    <property type="project" value="InterPro"/>
</dbReference>